<dbReference type="GO" id="GO:0005634">
    <property type="term" value="C:nucleus"/>
    <property type="evidence" value="ECO:0007669"/>
    <property type="project" value="TreeGrafter"/>
</dbReference>
<accession>A0A422Q0Q5</accession>
<feature type="binding site" evidence="5">
    <location>
        <position position="341"/>
    </location>
    <ligand>
        <name>substrate</name>
    </ligand>
</feature>
<protein>
    <recommendedName>
        <fullName evidence="2">poly(ADP-ribose) glycohydrolase</fullName>
        <ecNumber evidence="2">3.2.1.143</ecNumber>
    </recommendedName>
</protein>
<dbReference type="PANTHER" id="PTHR12837">
    <property type="entry name" value="POLY ADP-RIBOSE GLYCOHYDROLASE"/>
    <property type="match status" value="1"/>
</dbReference>
<dbReference type="InterPro" id="IPR048362">
    <property type="entry name" value="PARG_helical"/>
</dbReference>
<evidence type="ECO:0000313" key="9">
    <source>
        <dbReference type="Proteomes" id="UP000284403"/>
    </source>
</evidence>
<keyword evidence="9" id="KW-1185">Reference proteome</keyword>
<dbReference type="AlphaFoldDB" id="A0A422Q0Q5"/>
<evidence type="ECO:0000313" key="8">
    <source>
        <dbReference type="EMBL" id="RNF23287.1"/>
    </source>
</evidence>
<comment type="similarity">
    <text evidence="1">Belongs to the poly(ADP-ribose) glycohydrolase family.</text>
</comment>
<dbReference type="GO" id="GO:0009225">
    <property type="term" value="P:nucleotide-sugar metabolic process"/>
    <property type="evidence" value="ECO:0007669"/>
    <property type="project" value="TreeGrafter"/>
</dbReference>
<dbReference type="OrthoDB" id="1937899at2759"/>
<name>A0A422Q0Q5_9TRYP</name>
<keyword evidence="3 8" id="KW-0378">Hydrolase</keyword>
<feature type="active site" evidence="4">
    <location>
        <position position="283"/>
    </location>
</feature>
<dbReference type="EC" id="3.2.1.143" evidence="2"/>
<gene>
    <name evidence="8" type="ORF">Tco025E_02996</name>
</gene>
<evidence type="ECO:0000256" key="4">
    <source>
        <dbReference type="PIRSR" id="PIRSR607724-1"/>
    </source>
</evidence>
<dbReference type="GO" id="GO:0005975">
    <property type="term" value="P:carbohydrate metabolic process"/>
    <property type="evidence" value="ECO:0007669"/>
    <property type="project" value="InterPro"/>
</dbReference>
<proteinExistence type="inferred from homology"/>
<dbReference type="GO" id="GO:1990966">
    <property type="term" value="P:ATP generation from poly-ADP-D-ribose"/>
    <property type="evidence" value="ECO:0007669"/>
    <property type="project" value="TreeGrafter"/>
</dbReference>
<organism evidence="8 9">
    <name type="scientific">Trypanosoma conorhini</name>
    <dbReference type="NCBI Taxonomy" id="83891"/>
    <lineage>
        <taxon>Eukaryota</taxon>
        <taxon>Discoba</taxon>
        <taxon>Euglenozoa</taxon>
        <taxon>Kinetoplastea</taxon>
        <taxon>Metakinetoplastina</taxon>
        <taxon>Trypanosomatida</taxon>
        <taxon>Trypanosomatidae</taxon>
        <taxon>Trypanosoma</taxon>
    </lineage>
</organism>
<evidence type="ECO:0000256" key="1">
    <source>
        <dbReference type="ARBA" id="ARBA00009545"/>
    </source>
</evidence>
<feature type="domain" description="PARG helical" evidence="7">
    <location>
        <begin position="120"/>
        <end position="245"/>
    </location>
</feature>
<evidence type="ECO:0000259" key="7">
    <source>
        <dbReference type="Pfam" id="PF20811"/>
    </source>
</evidence>
<dbReference type="RefSeq" id="XP_029230101.1">
    <property type="nucleotide sequence ID" value="XM_029369918.1"/>
</dbReference>
<evidence type="ECO:0000259" key="6">
    <source>
        <dbReference type="Pfam" id="PF05028"/>
    </source>
</evidence>
<evidence type="ECO:0000256" key="2">
    <source>
        <dbReference type="ARBA" id="ARBA00012255"/>
    </source>
</evidence>
<dbReference type="Proteomes" id="UP000284403">
    <property type="component" value="Unassembled WGS sequence"/>
</dbReference>
<feature type="domain" description="PARG catalytic Macro" evidence="6">
    <location>
        <begin position="253"/>
        <end position="483"/>
    </location>
</feature>
<dbReference type="Pfam" id="PF05028">
    <property type="entry name" value="PARG_cat_C"/>
    <property type="match status" value="1"/>
</dbReference>
<comment type="caution">
    <text evidence="8">The sequence shown here is derived from an EMBL/GenBank/DDBJ whole genome shotgun (WGS) entry which is preliminary data.</text>
</comment>
<dbReference type="Pfam" id="PF20811">
    <property type="entry name" value="PARG_cat_N"/>
    <property type="match status" value="1"/>
</dbReference>
<dbReference type="PANTHER" id="PTHR12837:SF0">
    <property type="entry name" value="POLY(ADP-RIBOSE) GLYCOHYDROLASE"/>
    <property type="match status" value="1"/>
</dbReference>
<dbReference type="InterPro" id="IPR007724">
    <property type="entry name" value="Poly_GlycHdrlase"/>
</dbReference>
<feature type="binding site" evidence="5">
    <location>
        <position position="300"/>
    </location>
    <ligand>
        <name>substrate</name>
    </ligand>
</feature>
<dbReference type="EMBL" id="MKKU01000121">
    <property type="protein sequence ID" value="RNF23287.1"/>
    <property type="molecule type" value="Genomic_DNA"/>
</dbReference>
<dbReference type="GeneID" id="40316607"/>
<reference evidence="8 9" key="1">
    <citation type="journal article" date="2018" name="BMC Genomics">
        <title>Genomic comparison of Trypanosoma conorhini and Trypanosoma rangeli to Trypanosoma cruzi strains of high and low virulence.</title>
        <authorList>
            <person name="Bradwell K.R."/>
            <person name="Koparde V.N."/>
            <person name="Matveyev A.V."/>
            <person name="Serrano M.G."/>
            <person name="Alves J.M."/>
            <person name="Parikh H."/>
            <person name="Huang B."/>
            <person name="Lee V."/>
            <person name="Espinosa-Alvarez O."/>
            <person name="Ortiz P.A."/>
            <person name="Costa-Martins A.G."/>
            <person name="Teixeira M.M."/>
            <person name="Buck G.A."/>
        </authorList>
    </citation>
    <scope>NUCLEOTIDE SEQUENCE [LARGE SCALE GENOMIC DNA]</scope>
    <source>
        <strain evidence="8 9">025E</strain>
    </source>
</reference>
<sequence>MFPLKAGRATTAASPRLRQRTLDSFLVPKGPTAPVAVDSASHECCRVTLPWSKENRCCENAGHVCNAWEVIISVLAEDASQNTDDLQLLLQKLCFCDSFGRLSSMFHFGMLCHVVDHLLTPSERAAFFDVTLPWMKRLVREGPVTLPHDLEALLQGTSRRLMLTHEEAVTLLVCGFFSLFPGRCFTSNSRRASSCKLAPFNFADLFCTASPARLESNCAKIRCLLEYFIYWSHHTSPVKTCLEFYRVCFASFPDFGRSSKPMENICMDSKGRIEDNYGKLQVDFANKVLGGGVLQTGCVQEEIQFVTCPELLLSRLLSEPLLDTEALFMSGAGRYSLSEGYAGGFRFVRGQSPHVVVSSVDAGIPRETCVEFASTPLRDKKDGSAILMPNSCVVAMDAVNFQNRVGKQYTASSLTRETRKAFVAFKGATDSTLPSVHSGPVATGNWGCGAFGGDRQLKLMIQWCAASEAQRSLIYSTFNDESLCCQFRPVYEKLQREKWSVGNVFMVLLAFSRYCTTSPTPSVGEGKLFQYILSLQRSLCELL</sequence>
<dbReference type="InterPro" id="IPR046372">
    <property type="entry name" value="PARG_cat_C"/>
</dbReference>
<dbReference type="GO" id="GO:0005737">
    <property type="term" value="C:cytoplasm"/>
    <property type="evidence" value="ECO:0007669"/>
    <property type="project" value="TreeGrafter"/>
</dbReference>
<feature type="binding site" evidence="5">
    <location>
        <position position="286"/>
    </location>
    <ligand>
        <name>substrate</name>
    </ligand>
</feature>
<evidence type="ECO:0000256" key="5">
    <source>
        <dbReference type="PIRSR" id="PIRSR607724-2"/>
    </source>
</evidence>
<feature type="active site" evidence="4">
    <location>
        <position position="301"/>
    </location>
</feature>
<keyword evidence="8" id="KW-0326">Glycosidase</keyword>
<dbReference type="GO" id="GO:0004649">
    <property type="term" value="F:poly(ADP-ribose) glycohydrolase activity"/>
    <property type="evidence" value="ECO:0007669"/>
    <property type="project" value="UniProtKB-EC"/>
</dbReference>
<evidence type="ECO:0000256" key="3">
    <source>
        <dbReference type="ARBA" id="ARBA00022801"/>
    </source>
</evidence>
<dbReference type="GO" id="GO:0006282">
    <property type="term" value="P:regulation of DNA repair"/>
    <property type="evidence" value="ECO:0007669"/>
    <property type="project" value="InterPro"/>
</dbReference>
<feature type="active site" evidence="4">
    <location>
        <position position="302"/>
    </location>
</feature>